<dbReference type="InterPro" id="IPR006797">
    <property type="entry name" value="PRELI/MSF1_dom"/>
</dbReference>
<dbReference type="PANTHER" id="PTHR11158">
    <property type="entry name" value="MSF1/PX19 RELATED"/>
    <property type="match status" value="1"/>
</dbReference>
<dbReference type="GeneID" id="107223580"/>
<dbReference type="RefSeq" id="XP_046589327.1">
    <property type="nucleotide sequence ID" value="XM_046733371.1"/>
</dbReference>
<feature type="domain" description="PRELI/MSF1" evidence="1">
    <location>
        <begin position="2"/>
        <end position="170"/>
    </location>
</feature>
<dbReference type="Pfam" id="PF04707">
    <property type="entry name" value="PRELI"/>
    <property type="match status" value="1"/>
</dbReference>
<evidence type="ECO:0000313" key="4">
    <source>
        <dbReference type="RefSeq" id="XP_046589327.1"/>
    </source>
</evidence>
<accession>A0A6J0BX19</accession>
<dbReference type="PROSITE" id="PS50904">
    <property type="entry name" value="PRELI_MSF1"/>
    <property type="match status" value="1"/>
</dbReference>
<dbReference type="OrthoDB" id="341300at2759"/>
<protein>
    <submittedName>
        <fullName evidence="3 4">Protein preli-like</fullName>
    </submittedName>
</protein>
<sequence length="239" mass="27308">MVKYFESSTVFQFSWEQVAQGYWHRYPNPHSTHVLSEDTISREVKNNKLYSKRLLTKTNRVPKWGERFISKNVVKIVEESVVDPKKKTLTTYTRNLGYAKVMSVIEKVVYKVSDENPKWTVAVRSAWIDSQVYGFSRAIQAFGMDRFRKNCAKMSGGFNYVLAHMFPGTTEYMNPSLVQMGYIDKTEQPSIAKLTHAAGDIQHSFHDKAEKMKDAAKKATDLAKQKAGPIYASCQPSQS</sequence>
<proteinExistence type="predicted"/>
<evidence type="ECO:0000313" key="3">
    <source>
        <dbReference type="RefSeq" id="XP_015518782.2"/>
    </source>
</evidence>
<reference evidence="3 4" key="1">
    <citation type="submission" date="2025-05" db="UniProtKB">
        <authorList>
            <consortium name="RefSeq"/>
        </authorList>
    </citation>
    <scope>IDENTIFICATION</scope>
    <source>
        <tissue evidence="3 4">Thorax and Abdomen</tissue>
    </source>
</reference>
<evidence type="ECO:0000313" key="2">
    <source>
        <dbReference type="Proteomes" id="UP000829291"/>
    </source>
</evidence>
<gene>
    <name evidence="3 4 5" type="primary">LOC107223580</name>
</gene>
<organism evidence="2 3">
    <name type="scientific">Neodiprion lecontei</name>
    <name type="common">Redheaded pine sawfly</name>
    <dbReference type="NCBI Taxonomy" id="441921"/>
    <lineage>
        <taxon>Eukaryota</taxon>
        <taxon>Metazoa</taxon>
        <taxon>Ecdysozoa</taxon>
        <taxon>Arthropoda</taxon>
        <taxon>Hexapoda</taxon>
        <taxon>Insecta</taxon>
        <taxon>Pterygota</taxon>
        <taxon>Neoptera</taxon>
        <taxon>Endopterygota</taxon>
        <taxon>Hymenoptera</taxon>
        <taxon>Tenthredinoidea</taxon>
        <taxon>Diprionidae</taxon>
        <taxon>Diprioninae</taxon>
        <taxon>Neodiprion</taxon>
    </lineage>
</organism>
<dbReference type="InterPro" id="IPR037365">
    <property type="entry name" value="Slowmo/Ups"/>
</dbReference>
<keyword evidence="2" id="KW-1185">Reference proteome</keyword>
<evidence type="ECO:0000313" key="5">
    <source>
        <dbReference type="RefSeq" id="XP_046589328.1"/>
    </source>
</evidence>
<dbReference type="Proteomes" id="UP000829291">
    <property type="component" value="Chromosome 3"/>
</dbReference>
<name>A0A6J0BX19_NEOLC</name>
<dbReference type="RefSeq" id="XP_046589328.1">
    <property type="nucleotide sequence ID" value="XM_046733372.1"/>
</dbReference>
<dbReference type="RefSeq" id="XP_015518782.2">
    <property type="nucleotide sequence ID" value="XM_015663296.2"/>
</dbReference>
<evidence type="ECO:0000259" key="1">
    <source>
        <dbReference type="PROSITE" id="PS50904"/>
    </source>
</evidence>